<accession>A0A183P350</accession>
<dbReference type="InterPro" id="IPR029035">
    <property type="entry name" value="DHS-like_NAD/FAD-binding_dom"/>
</dbReference>
<dbReference type="Proteomes" id="UP000269396">
    <property type="component" value="Unassembled WGS sequence"/>
</dbReference>
<dbReference type="GO" id="GO:0017136">
    <property type="term" value="F:histone deacetylase activity, NAD-dependent"/>
    <property type="evidence" value="ECO:0007669"/>
    <property type="project" value="TreeGrafter"/>
</dbReference>
<dbReference type="GO" id="GO:0070403">
    <property type="term" value="F:NAD+ binding"/>
    <property type="evidence" value="ECO:0007669"/>
    <property type="project" value="InterPro"/>
</dbReference>
<dbReference type="GO" id="GO:0005634">
    <property type="term" value="C:nucleus"/>
    <property type="evidence" value="ECO:0007669"/>
    <property type="project" value="TreeGrafter"/>
</dbReference>
<evidence type="ECO:0000313" key="2">
    <source>
        <dbReference type="EMBL" id="VDP46473.1"/>
    </source>
</evidence>
<dbReference type="SUPFAM" id="SSF52467">
    <property type="entry name" value="DHS-like NAD/FAD-binding domain"/>
    <property type="match status" value="1"/>
</dbReference>
<dbReference type="PANTHER" id="PTHR11085">
    <property type="entry name" value="NAD-DEPENDENT PROTEIN DEACYLASE SIRTUIN-5, MITOCHONDRIAL-RELATED"/>
    <property type="match status" value="1"/>
</dbReference>
<comment type="caution">
    <text evidence="1">Lacks conserved residue(s) required for the propagation of feature annotation.</text>
</comment>
<dbReference type="InterPro" id="IPR026590">
    <property type="entry name" value="Ssirtuin_cat_dom"/>
</dbReference>
<dbReference type="AlphaFoldDB" id="A0A183P350"/>
<dbReference type="InterPro" id="IPR003000">
    <property type="entry name" value="Sirtuin"/>
</dbReference>
<gene>
    <name evidence="2" type="ORF">SMTD_LOCUS8786</name>
</gene>
<organism evidence="2 3">
    <name type="scientific">Schistosoma mattheei</name>
    <dbReference type="NCBI Taxonomy" id="31246"/>
    <lineage>
        <taxon>Eukaryota</taxon>
        <taxon>Metazoa</taxon>
        <taxon>Spiralia</taxon>
        <taxon>Lophotrochozoa</taxon>
        <taxon>Platyhelminthes</taxon>
        <taxon>Trematoda</taxon>
        <taxon>Digenea</taxon>
        <taxon>Strigeidida</taxon>
        <taxon>Schistosomatoidea</taxon>
        <taxon>Schistosomatidae</taxon>
        <taxon>Schistosoma</taxon>
    </lineage>
</organism>
<reference evidence="2 3" key="1">
    <citation type="submission" date="2018-11" db="EMBL/GenBank/DDBJ databases">
        <authorList>
            <consortium name="Pathogen Informatics"/>
        </authorList>
    </citation>
    <scope>NUCLEOTIDE SEQUENCE [LARGE SCALE GENOMIC DNA]</scope>
    <source>
        <strain>Denwood</strain>
        <strain evidence="3">Zambia</strain>
    </source>
</reference>
<keyword evidence="3" id="KW-1185">Reference proteome</keyword>
<sequence>MNHLTCRFWMKKISGINLQFSKRYSNISDFRSVLSKSHNVLVLTGAGISAESHVPTFRGSGGLWRNFSSQDLATPDAFHSHPGLVWEFYHYRREVVRRRCPNAGHIALAHAEKQYTECGRSFFVITQNVDGLHAKAGSVNVLELHGMSKRINSSFSSECFLSCYHCLHLIKEYAAIVDFFLQKFTCSIILI</sequence>
<dbReference type="InterPro" id="IPR050134">
    <property type="entry name" value="NAD-dep_sirtuin_deacylases"/>
</dbReference>
<dbReference type="Pfam" id="PF02146">
    <property type="entry name" value="SIR2"/>
    <property type="match status" value="1"/>
</dbReference>
<dbReference type="Gene3D" id="3.40.50.1220">
    <property type="entry name" value="TPP-binding domain"/>
    <property type="match status" value="1"/>
</dbReference>
<proteinExistence type="predicted"/>
<protein>
    <submittedName>
        <fullName evidence="2">Uncharacterized protein</fullName>
    </submittedName>
</protein>
<name>A0A183P350_9TREM</name>
<dbReference type="PANTHER" id="PTHR11085:SF10">
    <property type="entry name" value="NAD-DEPENDENT PROTEIN DEACYLASE SIRTUIN-5, MITOCHONDRIAL-RELATED"/>
    <property type="match status" value="1"/>
</dbReference>
<dbReference type="STRING" id="31246.A0A183P350"/>
<evidence type="ECO:0000313" key="3">
    <source>
        <dbReference type="Proteomes" id="UP000269396"/>
    </source>
</evidence>
<evidence type="ECO:0000256" key="1">
    <source>
        <dbReference type="PROSITE-ProRule" id="PRU00236"/>
    </source>
</evidence>
<dbReference type="PROSITE" id="PS50305">
    <property type="entry name" value="SIRTUIN"/>
    <property type="match status" value="1"/>
</dbReference>
<dbReference type="EMBL" id="UZAL01029180">
    <property type="protein sequence ID" value="VDP46473.1"/>
    <property type="molecule type" value="Genomic_DNA"/>
</dbReference>